<accession>A0A1L7XTC7</accession>
<sequence>MDLNAKDIGSKQLTTKLQDSLDEWDANPPSRTIVACAFGFSETVKDMLDNSEDFTVRTQFSRPQPLYVAIRNDHNSVEEVIRASIPDNHSTYIRSMEIHAVVRAGKDTFVKWLLDRHPENLITYALNEEHGDRIVRLLLPGLQTCSEEVYAAAAASNENHGLSVLRWLFDKFKPTRIDHQTIETAASNHKTGRAILQLIFAQFSGLEARRRSDHHERYKSQFSDTQVPIGHLFASSYHSGGLVAMGNRKSGSEIVKELLERFRGVTSLVIEKATSMSFPDIRVLQKLLSLLGNLTLDDAIIESAASNKSSGSELIKLFREVRKDDLATRSNLPAEALTSNHTIEPAILKNALRLAKNPSLVRDALWNAATFPNAEVLGVFLDYVDAPEELSWLVEIIAANESCGLEMIEMIFAKIPSLCITTEAIEIASQNQACGDKLVEYLLGRDAEVAVSIDAIWQRPRTEMRGNW</sequence>
<organism evidence="1 2">
    <name type="scientific">Phialocephala subalpina</name>
    <dbReference type="NCBI Taxonomy" id="576137"/>
    <lineage>
        <taxon>Eukaryota</taxon>
        <taxon>Fungi</taxon>
        <taxon>Dikarya</taxon>
        <taxon>Ascomycota</taxon>
        <taxon>Pezizomycotina</taxon>
        <taxon>Leotiomycetes</taxon>
        <taxon>Helotiales</taxon>
        <taxon>Mollisiaceae</taxon>
        <taxon>Phialocephala</taxon>
        <taxon>Phialocephala fortinii species complex</taxon>
    </lineage>
</organism>
<evidence type="ECO:0000313" key="2">
    <source>
        <dbReference type="Proteomes" id="UP000184330"/>
    </source>
</evidence>
<name>A0A1L7XTC7_9HELO</name>
<dbReference type="Gene3D" id="1.25.40.20">
    <property type="entry name" value="Ankyrin repeat-containing domain"/>
    <property type="match status" value="1"/>
</dbReference>
<evidence type="ECO:0000313" key="1">
    <source>
        <dbReference type="EMBL" id="CZR68283.1"/>
    </source>
</evidence>
<keyword evidence="2" id="KW-1185">Reference proteome</keyword>
<proteinExistence type="predicted"/>
<protein>
    <submittedName>
        <fullName evidence="1">Uncharacterized protein</fullName>
    </submittedName>
</protein>
<dbReference type="InterPro" id="IPR036770">
    <property type="entry name" value="Ankyrin_rpt-contain_sf"/>
</dbReference>
<gene>
    <name evidence="1" type="ORF">PAC_18182</name>
</gene>
<dbReference type="OrthoDB" id="10503246at2759"/>
<dbReference type="SUPFAM" id="SSF48403">
    <property type="entry name" value="Ankyrin repeat"/>
    <property type="match status" value="1"/>
</dbReference>
<reference evidence="1 2" key="1">
    <citation type="submission" date="2016-03" db="EMBL/GenBank/DDBJ databases">
        <authorList>
            <person name="Ploux O."/>
        </authorList>
    </citation>
    <scope>NUCLEOTIDE SEQUENCE [LARGE SCALE GENOMIC DNA]</scope>
    <source>
        <strain evidence="1 2">UAMH 11012</strain>
    </source>
</reference>
<dbReference type="Proteomes" id="UP000184330">
    <property type="component" value="Unassembled WGS sequence"/>
</dbReference>
<dbReference type="AlphaFoldDB" id="A0A1L7XTC7"/>
<dbReference type="EMBL" id="FJOG01000053">
    <property type="protein sequence ID" value="CZR68283.1"/>
    <property type="molecule type" value="Genomic_DNA"/>
</dbReference>